<reference evidence="2" key="1">
    <citation type="journal article" date="2016" name="Nat. Commun.">
        <title>The Gonium pectorale genome demonstrates co-option of cell cycle regulation during the evolution of multicellularity.</title>
        <authorList>
            <person name="Hanschen E.R."/>
            <person name="Marriage T.N."/>
            <person name="Ferris P.J."/>
            <person name="Hamaji T."/>
            <person name="Toyoda A."/>
            <person name="Fujiyama A."/>
            <person name="Neme R."/>
            <person name="Noguchi H."/>
            <person name="Minakuchi Y."/>
            <person name="Suzuki M."/>
            <person name="Kawai-Toyooka H."/>
            <person name="Smith D.R."/>
            <person name="Sparks H."/>
            <person name="Anderson J."/>
            <person name="Bakaric R."/>
            <person name="Luria V."/>
            <person name="Karger A."/>
            <person name="Kirschner M.W."/>
            <person name="Durand P.M."/>
            <person name="Michod R.E."/>
            <person name="Nozaki H."/>
            <person name="Olson B.J."/>
        </authorList>
    </citation>
    <scope>NUCLEOTIDE SEQUENCE [LARGE SCALE GENOMIC DNA]</scope>
    <source>
        <strain evidence="2">NIES-2863</strain>
    </source>
</reference>
<evidence type="ECO:0000313" key="1">
    <source>
        <dbReference type="EMBL" id="KXZ56654.1"/>
    </source>
</evidence>
<dbReference type="EMBL" id="LSYV01000002">
    <property type="protein sequence ID" value="KXZ56654.1"/>
    <property type="molecule type" value="Genomic_DNA"/>
</dbReference>
<organism evidence="1 2">
    <name type="scientific">Gonium pectorale</name>
    <name type="common">Green alga</name>
    <dbReference type="NCBI Taxonomy" id="33097"/>
    <lineage>
        <taxon>Eukaryota</taxon>
        <taxon>Viridiplantae</taxon>
        <taxon>Chlorophyta</taxon>
        <taxon>core chlorophytes</taxon>
        <taxon>Chlorophyceae</taxon>
        <taxon>CS clade</taxon>
        <taxon>Chlamydomonadales</taxon>
        <taxon>Volvocaceae</taxon>
        <taxon>Gonium</taxon>
    </lineage>
</organism>
<dbReference type="Proteomes" id="UP000075714">
    <property type="component" value="Unassembled WGS sequence"/>
</dbReference>
<gene>
    <name evidence="1" type="ORF">GPECTOR_1g59</name>
</gene>
<dbReference type="OrthoDB" id="529273at2759"/>
<evidence type="ECO:0000313" key="2">
    <source>
        <dbReference type="Proteomes" id="UP000075714"/>
    </source>
</evidence>
<proteinExistence type="predicted"/>
<protein>
    <recommendedName>
        <fullName evidence="3">Glycosyltransferase family 61 protein</fullName>
    </recommendedName>
</protein>
<evidence type="ECO:0008006" key="3">
    <source>
        <dbReference type="Google" id="ProtNLM"/>
    </source>
</evidence>
<name>A0A150H3M6_GONPE</name>
<dbReference type="AlphaFoldDB" id="A0A150H3M6"/>
<accession>A0A150H3M6</accession>
<keyword evidence="2" id="KW-1185">Reference proteome</keyword>
<comment type="caution">
    <text evidence="1">The sequence shown here is derived from an EMBL/GenBank/DDBJ whole genome shotgun (WGS) entry which is preliminary data.</text>
</comment>
<sequence length="273" mass="30880">MPGFFSREAARAWIDANYGPQVQGQTGGNRRVIVDELAGRLVFAGLRGQNLVFRNVRFVEDQLPATWVGNSSHCLGHMTSVTQWREGLSEREMEHGPVKSKMLPEHDDEVLVEEAAIYLTPDNERYQHWLDHTAKPIVQSAHLVTNKTLIVPDQLRTKTDRKIINEEEAKAAIIQLLEERGKGEHLVVYPPSMPPYDPLEYVRWLNRNVLAVIGPHGGGLGNLKWLAAGALVLEMMPANWLNVHFYEEAIGHGLNYWVDILVSIRMGWKLPVT</sequence>